<sequence>MMERRRKGAGGLGKGRRGRRRREREFCGVSVRRGKRRAGTTREGSVRKGGRSVLFFEAAIGRRGCKERRRQRVLGKARPRWTAQTGSEGRAEPRHAVQTGCAVLDLDVGGGFARRKGLMEARCSGAAGGLGRRSAEKLSGRVERGGSRTWIGGRAMSAWSTWRRRCGFCVAVAVPTTLEQLLLQRSTPLSCRVKGWTVHVACNLVLARTPLQALCFLTTGKLREGLDVLFRLVIDYMFPFTFAL</sequence>
<protein>
    <submittedName>
        <fullName evidence="2">Proline-rich receptor-like protein kinase PERK9</fullName>
    </submittedName>
</protein>
<evidence type="ECO:0000313" key="4">
    <source>
        <dbReference type="Proteomes" id="UP001140949"/>
    </source>
</evidence>
<feature type="region of interest" description="Disordered" evidence="1">
    <location>
        <begin position="69"/>
        <end position="94"/>
    </location>
</feature>
<comment type="caution">
    <text evidence="2">The sequence shown here is derived from an EMBL/GenBank/DDBJ whole genome shotgun (WGS) entry which is preliminary data.</text>
</comment>
<feature type="compositionally biased region" description="Basic residues" evidence="1">
    <location>
        <begin position="69"/>
        <end position="79"/>
    </location>
</feature>
<evidence type="ECO:0000256" key="1">
    <source>
        <dbReference type="SAM" id="MobiDB-lite"/>
    </source>
</evidence>
<feature type="compositionally biased region" description="Basic residues" evidence="1">
    <location>
        <begin position="1"/>
        <end position="22"/>
    </location>
</feature>
<accession>A0AAX6F9Z1</accession>
<dbReference type="Proteomes" id="UP001140949">
    <property type="component" value="Unassembled WGS sequence"/>
</dbReference>
<dbReference type="GO" id="GO:0016301">
    <property type="term" value="F:kinase activity"/>
    <property type="evidence" value="ECO:0007669"/>
    <property type="project" value="UniProtKB-KW"/>
</dbReference>
<reference evidence="2" key="1">
    <citation type="journal article" date="2023" name="GigaByte">
        <title>Genome assembly of the bearded iris, Iris pallida Lam.</title>
        <authorList>
            <person name="Bruccoleri R.E."/>
            <person name="Oakeley E.J."/>
            <person name="Faust A.M.E."/>
            <person name="Altorfer M."/>
            <person name="Dessus-Babus S."/>
            <person name="Burckhardt D."/>
            <person name="Oertli M."/>
            <person name="Naumann U."/>
            <person name="Petersen F."/>
            <person name="Wong J."/>
        </authorList>
    </citation>
    <scope>NUCLEOTIDE SEQUENCE</scope>
    <source>
        <strain evidence="2">GSM-AAB239-AS_SAM_17_03QT</strain>
    </source>
</reference>
<keyword evidence="4" id="KW-1185">Reference proteome</keyword>
<evidence type="ECO:0000313" key="2">
    <source>
        <dbReference type="EMBL" id="KAJ6813176.1"/>
    </source>
</evidence>
<keyword evidence="2" id="KW-0808">Transferase</keyword>
<name>A0AAX6F9Z1_IRIPA</name>
<evidence type="ECO:0000313" key="3">
    <source>
        <dbReference type="EMBL" id="KAJ6834549.1"/>
    </source>
</evidence>
<dbReference type="EMBL" id="JANAVB010030773">
    <property type="protein sequence ID" value="KAJ6813176.1"/>
    <property type="molecule type" value="Genomic_DNA"/>
</dbReference>
<gene>
    <name evidence="2" type="ORF">M6B38_146930</name>
    <name evidence="3" type="ORF">M6B38_334840</name>
</gene>
<reference evidence="2" key="2">
    <citation type="submission" date="2023-04" db="EMBL/GenBank/DDBJ databases">
        <authorList>
            <person name="Bruccoleri R.E."/>
            <person name="Oakeley E.J."/>
            <person name="Faust A.-M."/>
            <person name="Dessus-Babus S."/>
            <person name="Altorfer M."/>
            <person name="Burckhardt D."/>
            <person name="Oertli M."/>
            <person name="Naumann U."/>
            <person name="Petersen F."/>
            <person name="Wong J."/>
        </authorList>
    </citation>
    <scope>NUCLEOTIDE SEQUENCE</scope>
    <source>
        <strain evidence="2">GSM-AAB239-AS_SAM_17_03QT</strain>
        <tissue evidence="2">Leaf</tissue>
    </source>
</reference>
<dbReference type="EMBL" id="JANAVB010014347">
    <property type="protein sequence ID" value="KAJ6834549.1"/>
    <property type="molecule type" value="Genomic_DNA"/>
</dbReference>
<organism evidence="2 4">
    <name type="scientific">Iris pallida</name>
    <name type="common">Sweet iris</name>
    <dbReference type="NCBI Taxonomy" id="29817"/>
    <lineage>
        <taxon>Eukaryota</taxon>
        <taxon>Viridiplantae</taxon>
        <taxon>Streptophyta</taxon>
        <taxon>Embryophyta</taxon>
        <taxon>Tracheophyta</taxon>
        <taxon>Spermatophyta</taxon>
        <taxon>Magnoliopsida</taxon>
        <taxon>Liliopsida</taxon>
        <taxon>Asparagales</taxon>
        <taxon>Iridaceae</taxon>
        <taxon>Iridoideae</taxon>
        <taxon>Irideae</taxon>
        <taxon>Iris</taxon>
    </lineage>
</organism>
<proteinExistence type="predicted"/>
<feature type="region of interest" description="Disordered" evidence="1">
    <location>
        <begin position="1"/>
        <end position="24"/>
    </location>
</feature>
<dbReference type="AlphaFoldDB" id="A0AAX6F9Z1"/>
<keyword evidence="2" id="KW-0675">Receptor</keyword>
<keyword evidence="2" id="KW-0418">Kinase</keyword>